<evidence type="ECO:0008006" key="4">
    <source>
        <dbReference type="Google" id="ProtNLM"/>
    </source>
</evidence>
<gene>
    <name evidence="2" type="ORF">VW23_022870</name>
</gene>
<feature type="signal peptide" evidence="1">
    <location>
        <begin position="1"/>
        <end position="24"/>
    </location>
</feature>
<evidence type="ECO:0000313" key="3">
    <source>
        <dbReference type="Proteomes" id="UP000095463"/>
    </source>
</evidence>
<proteinExistence type="predicted"/>
<accession>A0A1E5XND2</accession>
<dbReference type="AlphaFoldDB" id="A0A1E5XND2"/>
<name>A0A1E5XND2_9HYPH</name>
<protein>
    <recommendedName>
        <fullName evidence="4">Ig-like domain-containing protein</fullName>
    </recommendedName>
</protein>
<reference evidence="2 3" key="1">
    <citation type="journal article" date="2015" name="Genome Announc.">
        <title>Genome Assemblies of Three Soil-Associated Devosia species: D. insulae, D. limi, and D. soli.</title>
        <authorList>
            <person name="Hassan Y.I."/>
            <person name="Lepp D."/>
            <person name="Zhou T."/>
        </authorList>
    </citation>
    <scope>NUCLEOTIDE SEQUENCE [LARGE SCALE GENOMIC DNA]</scope>
    <source>
        <strain evidence="2 3">DS-56</strain>
    </source>
</reference>
<dbReference type="Proteomes" id="UP000095463">
    <property type="component" value="Unassembled WGS sequence"/>
</dbReference>
<comment type="caution">
    <text evidence="2">The sequence shown here is derived from an EMBL/GenBank/DDBJ whole genome shotgun (WGS) entry which is preliminary data.</text>
</comment>
<evidence type="ECO:0000313" key="2">
    <source>
        <dbReference type="EMBL" id="OEO30113.1"/>
    </source>
</evidence>
<keyword evidence="3" id="KW-1185">Reference proteome</keyword>
<organism evidence="2 3">
    <name type="scientific">Devosia insulae DS-56</name>
    <dbReference type="NCBI Taxonomy" id="1116389"/>
    <lineage>
        <taxon>Bacteria</taxon>
        <taxon>Pseudomonadati</taxon>
        <taxon>Pseudomonadota</taxon>
        <taxon>Alphaproteobacteria</taxon>
        <taxon>Hyphomicrobiales</taxon>
        <taxon>Devosiaceae</taxon>
        <taxon>Devosia</taxon>
    </lineage>
</organism>
<sequence length="116" mass="12163">MAKPVRLLSAATIAVLVAATPVAAQKFLKDNAIFSSVSLGCALDYTNQNETRMIVTNTSGAAVATGSKLTWTTDASRGAFYLNRAIPAGQIFSFGLNAKGQNCTVRASRPQPVLSQ</sequence>
<keyword evidence="1" id="KW-0732">Signal</keyword>
<dbReference type="EMBL" id="LAJE02000231">
    <property type="protein sequence ID" value="OEO30113.1"/>
    <property type="molecule type" value="Genomic_DNA"/>
</dbReference>
<dbReference type="RefSeq" id="WP_069910650.1">
    <property type="nucleotide sequence ID" value="NZ_LAJE02000231.1"/>
</dbReference>
<evidence type="ECO:0000256" key="1">
    <source>
        <dbReference type="SAM" id="SignalP"/>
    </source>
</evidence>
<feature type="chain" id="PRO_5009190336" description="Ig-like domain-containing protein" evidence="1">
    <location>
        <begin position="25"/>
        <end position="116"/>
    </location>
</feature>